<reference evidence="8 9" key="1">
    <citation type="submission" date="2024-01" db="EMBL/GenBank/DDBJ databases">
        <title>The genomes of 5 underutilized Papilionoideae crops provide insights into root nodulation and disease resistanc.</title>
        <authorList>
            <person name="Yuan L."/>
        </authorList>
    </citation>
    <scope>NUCLEOTIDE SEQUENCE [LARGE SCALE GENOMIC DNA]</scope>
    <source>
        <strain evidence="8">ZHUSHIDOU_FW_LH</strain>
        <tissue evidence="8">Leaf</tissue>
    </source>
</reference>
<evidence type="ECO:0000256" key="3">
    <source>
        <dbReference type="ARBA" id="ARBA00022723"/>
    </source>
</evidence>
<proteinExistence type="inferred from homology"/>
<dbReference type="SUPFAM" id="SSF51197">
    <property type="entry name" value="Clavaminate synthase-like"/>
    <property type="match status" value="1"/>
</dbReference>
<dbReference type="PANTHER" id="PTHR10209">
    <property type="entry name" value="OXIDOREDUCTASE, 2OG-FE II OXYGENASE FAMILY PROTEIN"/>
    <property type="match status" value="1"/>
</dbReference>
<dbReference type="InterPro" id="IPR005123">
    <property type="entry name" value="Oxoglu/Fe-dep_dioxygenase_dom"/>
</dbReference>
<gene>
    <name evidence="8" type="ORF">RIF29_13351</name>
</gene>
<dbReference type="Pfam" id="PF03171">
    <property type="entry name" value="2OG-FeII_Oxy"/>
    <property type="match status" value="1"/>
</dbReference>
<dbReference type="FunFam" id="2.60.120.330:FF:000005">
    <property type="entry name" value="1-aminocyclopropane-1-carboxylate oxidase homolog 1"/>
    <property type="match status" value="1"/>
</dbReference>
<evidence type="ECO:0000256" key="1">
    <source>
        <dbReference type="ARBA" id="ARBA00001962"/>
    </source>
</evidence>
<dbReference type="EMBL" id="JAYWIO010000002">
    <property type="protein sequence ID" value="KAK7283668.1"/>
    <property type="molecule type" value="Genomic_DNA"/>
</dbReference>
<evidence type="ECO:0000256" key="2">
    <source>
        <dbReference type="ARBA" id="ARBA00008056"/>
    </source>
</evidence>
<dbReference type="Pfam" id="PF14226">
    <property type="entry name" value="DIOX_N"/>
    <property type="match status" value="1"/>
</dbReference>
<evidence type="ECO:0000313" key="8">
    <source>
        <dbReference type="EMBL" id="KAK7283668.1"/>
    </source>
</evidence>
<dbReference type="GO" id="GO:0051213">
    <property type="term" value="F:dioxygenase activity"/>
    <property type="evidence" value="ECO:0007669"/>
    <property type="project" value="UniProtKB-ARBA"/>
</dbReference>
<comment type="similarity">
    <text evidence="2 6">Belongs to the iron/ascorbate-dependent oxidoreductase family.</text>
</comment>
<dbReference type="PANTHER" id="PTHR10209:SF776">
    <property type="entry name" value="2OG-FE(II) OXYGENASE FAMILY OXIDOREDUCTASE"/>
    <property type="match status" value="1"/>
</dbReference>
<dbReference type="InterPro" id="IPR027443">
    <property type="entry name" value="IPNS-like_sf"/>
</dbReference>
<accession>A0AAN9P1V2</accession>
<evidence type="ECO:0000259" key="7">
    <source>
        <dbReference type="PROSITE" id="PS51471"/>
    </source>
</evidence>
<keyword evidence="3 6" id="KW-0479">Metal-binding</keyword>
<keyword evidence="5 6" id="KW-0408">Iron</keyword>
<dbReference type="PROSITE" id="PS51471">
    <property type="entry name" value="FE2OG_OXY"/>
    <property type="match status" value="1"/>
</dbReference>
<protein>
    <recommendedName>
        <fullName evidence="7">Fe2OG dioxygenase domain-containing protein</fullName>
    </recommendedName>
</protein>
<evidence type="ECO:0000313" key="9">
    <source>
        <dbReference type="Proteomes" id="UP001372338"/>
    </source>
</evidence>
<evidence type="ECO:0000256" key="5">
    <source>
        <dbReference type="ARBA" id="ARBA00023004"/>
    </source>
</evidence>
<evidence type="ECO:0000256" key="6">
    <source>
        <dbReference type="RuleBase" id="RU003682"/>
    </source>
</evidence>
<evidence type="ECO:0000256" key="4">
    <source>
        <dbReference type="ARBA" id="ARBA00023002"/>
    </source>
</evidence>
<dbReference type="AlphaFoldDB" id="A0AAN9P1V2"/>
<dbReference type="InterPro" id="IPR026992">
    <property type="entry name" value="DIOX_N"/>
</dbReference>
<dbReference type="Gene3D" id="2.60.120.330">
    <property type="entry name" value="B-lactam Antibiotic, Isopenicillin N Synthase, Chain"/>
    <property type="match status" value="1"/>
</dbReference>
<dbReference type="InterPro" id="IPR044861">
    <property type="entry name" value="IPNS-like_FE2OG_OXY"/>
</dbReference>
<dbReference type="GO" id="GO:0046872">
    <property type="term" value="F:metal ion binding"/>
    <property type="evidence" value="ECO:0007669"/>
    <property type="project" value="UniProtKB-KW"/>
</dbReference>
<sequence length="375" mass="41691">MDVSNVGKSLTGTPTTYDRFPELKAFDESKSGVKGLVDAGITHLPRIFLRPPEDLAADDPVSGQPSQAQFKIPVIDLKDVVSGDRSGLVAGVRRAAETVGFFQVVNHGIEMKVLEEMDAAARGFHELPQEVKAEYYTREMMKKVKYGSNFDLYKSKYANWRDTFFCVMGPEPLDPHELPSICRDATMEYSKQVQVLGRLVFELLSEALGLKPDHLEGMDCAKGHLILSNYYPPCPEPELTMGTTKHSDPDFLTILLQDHIGGLQVLSQNGWIDVPPVPGALVVNIGDLLQLISNDRFKSVEHRVLANHGGPRVSVACFFTLHLYPTTRVYGPIKELLSQDNPPVYKETTLQDFIAYYDNKGLDGNSALTHFKLLP</sequence>
<keyword evidence="4 6" id="KW-0560">Oxidoreductase</keyword>
<comment type="cofactor">
    <cofactor evidence="1">
        <name>Fe cation</name>
        <dbReference type="ChEBI" id="CHEBI:24875"/>
    </cofactor>
</comment>
<dbReference type="Proteomes" id="UP001372338">
    <property type="component" value="Unassembled WGS sequence"/>
</dbReference>
<name>A0AAN9P1V2_CROPI</name>
<comment type="caution">
    <text evidence="8">The sequence shown here is derived from an EMBL/GenBank/DDBJ whole genome shotgun (WGS) entry which is preliminary data.</text>
</comment>
<keyword evidence="9" id="KW-1185">Reference proteome</keyword>
<organism evidence="8 9">
    <name type="scientific">Crotalaria pallida</name>
    <name type="common">Smooth rattlebox</name>
    <name type="synonym">Crotalaria striata</name>
    <dbReference type="NCBI Taxonomy" id="3830"/>
    <lineage>
        <taxon>Eukaryota</taxon>
        <taxon>Viridiplantae</taxon>
        <taxon>Streptophyta</taxon>
        <taxon>Embryophyta</taxon>
        <taxon>Tracheophyta</taxon>
        <taxon>Spermatophyta</taxon>
        <taxon>Magnoliopsida</taxon>
        <taxon>eudicotyledons</taxon>
        <taxon>Gunneridae</taxon>
        <taxon>Pentapetalae</taxon>
        <taxon>rosids</taxon>
        <taxon>fabids</taxon>
        <taxon>Fabales</taxon>
        <taxon>Fabaceae</taxon>
        <taxon>Papilionoideae</taxon>
        <taxon>50 kb inversion clade</taxon>
        <taxon>genistoids sensu lato</taxon>
        <taxon>core genistoids</taxon>
        <taxon>Crotalarieae</taxon>
        <taxon>Crotalaria</taxon>
    </lineage>
</organism>
<feature type="domain" description="Fe2OG dioxygenase" evidence="7">
    <location>
        <begin position="222"/>
        <end position="321"/>
    </location>
</feature>